<proteinExistence type="predicted"/>
<reference evidence="1 2" key="1">
    <citation type="submission" date="2016-10" db="EMBL/GenBank/DDBJ databases">
        <title>Comparative genome analysis of multiple Pseudomonas spp. focuses on biocontrol and plant growth promoting traits.</title>
        <authorList>
            <person name="Tao X.-Y."/>
            <person name="Taylor C.G."/>
        </authorList>
    </citation>
    <scope>NUCLEOTIDE SEQUENCE [LARGE SCALE GENOMIC DNA]</scope>
    <source>
        <strain evidence="1 2">24D3</strain>
    </source>
</reference>
<protein>
    <submittedName>
        <fullName evidence="1">Uncharacterized protein</fullName>
    </submittedName>
</protein>
<dbReference type="AlphaFoldDB" id="A0A423LWN0"/>
<accession>A0A423LWN0</accession>
<evidence type="ECO:0000313" key="1">
    <source>
        <dbReference type="EMBL" id="RON72682.1"/>
    </source>
</evidence>
<dbReference type="EMBL" id="MOBU01000001">
    <property type="protein sequence ID" value="RON72682.1"/>
    <property type="molecule type" value="Genomic_DNA"/>
</dbReference>
<sequence length="194" mass="22769">MIFTNIEAFEDRMDAQGVLTAFFTIQYHNCAIETAYSKVQRKFLFAFVDHNVGFTCSLEGSHANGYINHQEAVELLMNCRNHDRYDPIHFYDFLNNSLPDVRFGEVSQYQYARVVGRAISEFENRIYFNHWRNANISGRQRNKTIELMGYEVVGFCDQNRVTPVFWSVPTERTLAAFANFRLDYDRYGVQQLPE</sequence>
<gene>
    <name evidence="1" type="ORF">BK671_00925</name>
</gene>
<dbReference type="Proteomes" id="UP000285757">
    <property type="component" value="Unassembled WGS sequence"/>
</dbReference>
<dbReference type="RefSeq" id="WP_123529511.1">
    <property type="nucleotide sequence ID" value="NZ_MOBU01000001.1"/>
</dbReference>
<comment type="caution">
    <text evidence="1">The sequence shown here is derived from an EMBL/GenBank/DDBJ whole genome shotgun (WGS) entry which is preliminary data.</text>
</comment>
<organism evidence="1 2">
    <name type="scientific">Pseudomonas fluorescens</name>
    <dbReference type="NCBI Taxonomy" id="294"/>
    <lineage>
        <taxon>Bacteria</taxon>
        <taxon>Pseudomonadati</taxon>
        <taxon>Pseudomonadota</taxon>
        <taxon>Gammaproteobacteria</taxon>
        <taxon>Pseudomonadales</taxon>
        <taxon>Pseudomonadaceae</taxon>
        <taxon>Pseudomonas</taxon>
    </lineage>
</organism>
<name>A0A423LWN0_PSEFL</name>
<evidence type="ECO:0000313" key="2">
    <source>
        <dbReference type="Proteomes" id="UP000285757"/>
    </source>
</evidence>